<reference evidence="2 3" key="1">
    <citation type="submission" date="2019-04" db="EMBL/GenBank/DDBJ databases">
        <title>Microbes associate with the intestines of laboratory mice.</title>
        <authorList>
            <person name="Navarre W."/>
            <person name="Wong E."/>
            <person name="Huang K."/>
            <person name="Tropini C."/>
            <person name="Ng K."/>
            <person name="Yu B."/>
        </authorList>
    </citation>
    <scope>NUCLEOTIDE SEQUENCE [LARGE SCALE GENOMIC DNA]</scope>
    <source>
        <strain evidence="2 3">NM62_B4-13</strain>
    </source>
</reference>
<feature type="domain" description="N-acetyltransferase" evidence="1">
    <location>
        <begin position="1"/>
        <end position="145"/>
    </location>
</feature>
<dbReference type="EMBL" id="SRYW01000001">
    <property type="protein sequence ID" value="TGY37286.1"/>
    <property type="molecule type" value="Genomic_DNA"/>
</dbReference>
<dbReference type="InterPro" id="IPR000182">
    <property type="entry name" value="GNAT_dom"/>
</dbReference>
<evidence type="ECO:0000259" key="1">
    <source>
        <dbReference type="PROSITE" id="PS51186"/>
    </source>
</evidence>
<dbReference type="Gene3D" id="3.40.630.30">
    <property type="match status" value="1"/>
</dbReference>
<dbReference type="InterPro" id="IPR052564">
    <property type="entry name" value="N-acetyltrans/Recomb-assoc"/>
</dbReference>
<protein>
    <submittedName>
        <fullName evidence="2">GNAT family N-acetyltransferase</fullName>
    </submittedName>
</protein>
<accession>A0A4S2D772</accession>
<organism evidence="2 3">
    <name type="scientific">Stenotrophomonas maltophilia</name>
    <name type="common">Pseudomonas maltophilia</name>
    <name type="synonym">Xanthomonas maltophilia</name>
    <dbReference type="NCBI Taxonomy" id="40324"/>
    <lineage>
        <taxon>Bacteria</taxon>
        <taxon>Pseudomonadati</taxon>
        <taxon>Pseudomonadota</taxon>
        <taxon>Gammaproteobacteria</taxon>
        <taxon>Lysobacterales</taxon>
        <taxon>Lysobacteraceae</taxon>
        <taxon>Stenotrophomonas</taxon>
        <taxon>Stenotrophomonas maltophilia group</taxon>
    </lineage>
</organism>
<dbReference type="Pfam" id="PF13673">
    <property type="entry name" value="Acetyltransf_10"/>
    <property type="match status" value="1"/>
</dbReference>
<dbReference type="PROSITE" id="PS51186">
    <property type="entry name" value="GNAT"/>
    <property type="match status" value="1"/>
</dbReference>
<dbReference type="Proteomes" id="UP000306631">
    <property type="component" value="Unassembled WGS sequence"/>
</dbReference>
<dbReference type="AlphaFoldDB" id="A0A4S2D772"/>
<evidence type="ECO:0000313" key="3">
    <source>
        <dbReference type="Proteomes" id="UP000306631"/>
    </source>
</evidence>
<dbReference type="GO" id="GO:0016747">
    <property type="term" value="F:acyltransferase activity, transferring groups other than amino-acyl groups"/>
    <property type="evidence" value="ECO:0007669"/>
    <property type="project" value="InterPro"/>
</dbReference>
<name>A0A4S2D772_STEMA</name>
<sequence>MIIRPMTPDDVHAASAICLQAFTIAVAPSLSAQGVATFGGVASAEAFTARLQGDNVILVAVDEGKVRGVAELKEGRHVAMLFVAPDCQQRGVGRALMTALLTHARAPLITVSASLPSVPAYARYGFVCAGDVATASGLVYQPMHTPRHIAAPVG</sequence>
<dbReference type="InterPro" id="IPR016181">
    <property type="entry name" value="Acyl_CoA_acyltransferase"/>
</dbReference>
<dbReference type="OrthoDB" id="9789605at2"/>
<dbReference type="PANTHER" id="PTHR43451">
    <property type="entry name" value="ACETYLTRANSFERASE (GNAT) FAMILY PROTEIN"/>
    <property type="match status" value="1"/>
</dbReference>
<dbReference type="CDD" id="cd04301">
    <property type="entry name" value="NAT_SF"/>
    <property type="match status" value="1"/>
</dbReference>
<evidence type="ECO:0000313" key="2">
    <source>
        <dbReference type="EMBL" id="TGY37286.1"/>
    </source>
</evidence>
<gene>
    <name evidence="2" type="ORF">E5352_01615</name>
</gene>
<dbReference type="SUPFAM" id="SSF55729">
    <property type="entry name" value="Acyl-CoA N-acyltransferases (Nat)"/>
    <property type="match status" value="1"/>
</dbReference>
<keyword evidence="2" id="KW-0808">Transferase</keyword>
<comment type="caution">
    <text evidence="2">The sequence shown here is derived from an EMBL/GenBank/DDBJ whole genome shotgun (WGS) entry which is preliminary data.</text>
</comment>
<dbReference type="PANTHER" id="PTHR43451:SF1">
    <property type="entry name" value="ACETYLTRANSFERASE"/>
    <property type="match status" value="1"/>
</dbReference>
<proteinExistence type="predicted"/>
<dbReference type="RefSeq" id="WP_136003100.1">
    <property type="nucleotide sequence ID" value="NZ_SRYW01000001.1"/>
</dbReference>